<organism evidence="2 3">
    <name type="scientific">Ectothiorhodospira haloalkaliphila</name>
    <dbReference type="NCBI Taxonomy" id="421628"/>
    <lineage>
        <taxon>Bacteria</taxon>
        <taxon>Pseudomonadati</taxon>
        <taxon>Pseudomonadota</taxon>
        <taxon>Gammaproteobacteria</taxon>
        <taxon>Chromatiales</taxon>
        <taxon>Ectothiorhodospiraceae</taxon>
        <taxon>Ectothiorhodospira</taxon>
    </lineage>
</organism>
<sequence>MRQLMKTIPALLITLSIVVLLMGCATRYPLDIPEEQWEAMTAEQRLQARQQQAALDQARAEQRAAEARAREEEAARQRAELEVRRQEAGFGERVQCVLREAEAYLGGSWRSVQPLALDVVQGMEWGFEMQAVEDGRVRRRGTGYAHFDGTRLTLCPRSGQYQTHAAACAQVVGTTSDYRRGLSERIEGHRFLRGQLRCDLHPASVVPRRRN</sequence>
<dbReference type="EMBL" id="CP007268">
    <property type="protein sequence ID" value="AHK79394.1"/>
    <property type="molecule type" value="Genomic_DNA"/>
</dbReference>
<feature type="coiled-coil region" evidence="1">
    <location>
        <begin position="41"/>
        <end position="89"/>
    </location>
</feature>
<dbReference type="PROSITE" id="PS51257">
    <property type="entry name" value="PROKAR_LIPOPROTEIN"/>
    <property type="match status" value="1"/>
</dbReference>
<keyword evidence="3" id="KW-1185">Reference proteome</keyword>
<evidence type="ECO:0000256" key="1">
    <source>
        <dbReference type="SAM" id="Coils"/>
    </source>
</evidence>
<name>W8KHW8_9GAMM</name>
<gene>
    <name evidence="2" type="ORF">M911_09780</name>
</gene>
<dbReference type="HOGENOM" id="CLU_1303445_0_0_6"/>
<proteinExistence type="predicted"/>
<keyword evidence="1" id="KW-0175">Coiled coil</keyword>
<evidence type="ECO:0000313" key="2">
    <source>
        <dbReference type="EMBL" id="AHK79394.1"/>
    </source>
</evidence>
<accession>W8KHW8</accession>
<dbReference type="AlphaFoldDB" id="W8KHW8"/>
<reference evidence="3" key="2">
    <citation type="submission" date="2014-02" db="EMBL/GenBank/DDBJ databases">
        <title>Draft Genome Sequence of extremely halophilic bacteria Halorhodospira halochloris.</title>
        <authorList>
            <person name="Singh K.S."/>
        </authorList>
    </citation>
    <scope>NUCLEOTIDE SEQUENCE [LARGE SCALE GENOMIC DNA]</scope>
    <source>
        <strain evidence="3">A</strain>
    </source>
</reference>
<dbReference type="Proteomes" id="UP000019442">
    <property type="component" value="Chromosome"/>
</dbReference>
<evidence type="ECO:0000313" key="3">
    <source>
        <dbReference type="Proteomes" id="UP000019442"/>
    </source>
</evidence>
<evidence type="ECO:0008006" key="4">
    <source>
        <dbReference type="Google" id="ProtNLM"/>
    </source>
</evidence>
<reference evidence="2 3" key="1">
    <citation type="journal article" date="2014" name="J Genomics">
        <title>Draft Genome Sequence of the Extremely Halophilic Phototrophic Purple Sulfur Bacterium Halorhodospira halochloris.</title>
        <authorList>
            <person name="Singh K.S."/>
            <person name="Kirksey J."/>
            <person name="Hoff W.D."/>
            <person name="Deole R."/>
        </authorList>
    </citation>
    <scope>NUCLEOTIDE SEQUENCE [LARGE SCALE GENOMIC DNA]</scope>
    <source>
        <strain evidence="2 3">A</strain>
    </source>
</reference>
<dbReference type="KEGG" id="hhc:M911_09780"/>
<protein>
    <recommendedName>
        <fullName evidence="4">Lipoprotein</fullName>
    </recommendedName>
</protein>